<dbReference type="HOGENOM" id="CLU_1495955_0_0_1"/>
<gene>
    <name evidence="2" type="ORF">BOTBODRAFT_638164</name>
</gene>
<evidence type="ECO:0000256" key="1">
    <source>
        <dbReference type="SAM" id="MobiDB-lite"/>
    </source>
</evidence>
<proteinExistence type="predicted"/>
<evidence type="ECO:0000313" key="3">
    <source>
        <dbReference type="Proteomes" id="UP000027195"/>
    </source>
</evidence>
<protein>
    <submittedName>
        <fullName evidence="2">Uncharacterized protein</fullName>
    </submittedName>
</protein>
<feature type="region of interest" description="Disordered" evidence="1">
    <location>
        <begin position="23"/>
        <end position="51"/>
    </location>
</feature>
<feature type="compositionally biased region" description="Low complexity" evidence="1">
    <location>
        <begin position="38"/>
        <end position="50"/>
    </location>
</feature>
<dbReference type="Proteomes" id="UP000027195">
    <property type="component" value="Unassembled WGS sequence"/>
</dbReference>
<accession>A0A067MGT5</accession>
<dbReference type="AlphaFoldDB" id="A0A067MGT5"/>
<dbReference type="EMBL" id="KL198061">
    <property type="protein sequence ID" value="KDQ11107.1"/>
    <property type="molecule type" value="Genomic_DNA"/>
</dbReference>
<organism evidence="2 3">
    <name type="scientific">Botryobasidium botryosum (strain FD-172 SS1)</name>
    <dbReference type="NCBI Taxonomy" id="930990"/>
    <lineage>
        <taxon>Eukaryota</taxon>
        <taxon>Fungi</taxon>
        <taxon>Dikarya</taxon>
        <taxon>Basidiomycota</taxon>
        <taxon>Agaricomycotina</taxon>
        <taxon>Agaricomycetes</taxon>
        <taxon>Cantharellales</taxon>
        <taxon>Botryobasidiaceae</taxon>
        <taxon>Botryobasidium</taxon>
    </lineage>
</organism>
<name>A0A067MGT5_BOTB1</name>
<dbReference type="InParanoid" id="A0A067MGT5"/>
<sequence>MRCRVDICGSIVGVRSVGRVLDGEQSTGSSLPKGTIVGGSRARNGGSRGVSAEEAREVARRGHIASHVGAGSESAATLFGSRRALFTSNVPLFGRPCVGVGAESSARVARAWLAPSDQRAVDVCLAGGRELPERALPPLPPAALFGFSPAASMTKRANSRDARWGCPGARPGAQTGKAYG</sequence>
<keyword evidence="3" id="KW-1185">Reference proteome</keyword>
<reference evidence="3" key="1">
    <citation type="journal article" date="2014" name="Proc. Natl. Acad. Sci. U.S.A.">
        <title>Extensive sampling of basidiomycete genomes demonstrates inadequacy of the white-rot/brown-rot paradigm for wood decay fungi.</title>
        <authorList>
            <person name="Riley R."/>
            <person name="Salamov A.A."/>
            <person name="Brown D.W."/>
            <person name="Nagy L.G."/>
            <person name="Floudas D."/>
            <person name="Held B.W."/>
            <person name="Levasseur A."/>
            <person name="Lombard V."/>
            <person name="Morin E."/>
            <person name="Otillar R."/>
            <person name="Lindquist E.A."/>
            <person name="Sun H."/>
            <person name="LaButti K.M."/>
            <person name="Schmutz J."/>
            <person name="Jabbour D."/>
            <person name="Luo H."/>
            <person name="Baker S.E."/>
            <person name="Pisabarro A.G."/>
            <person name="Walton J.D."/>
            <person name="Blanchette R.A."/>
            <person name="Henrissat B."/>
            <person name="Martin F."/>
            <person name="Cullen D."/>
            <person name="Hibbett D.S."/>
            <person name="Grigoriev I.V."/>
        </authorList>
    </citation>
    <scope>NUCLEOTIDE SEQUENCE [LARGE SCALE GENOMIC DNA]</scope>
    <source>
        <strain evidence="3">FD-172 SS1</strain>
    </source>
</reference>
<feature type="region of interest" description="Disordered" evidence="1">
    <location>
        <begin position="156"/>
        <end position="180"/>
    </location>
</feature>
<evidence type="ECO:0000313" key="2">
    <source>
        <dbReference type="EMBL" id="KDQ11107.1"/>
    </source>
</evidence>